<protein>
    <submittedName>
        <fullName evidence="1">Uncharacterized protein</fullName>
    </submittedName>
</protein>
<dbReference type="AlphaFoldDB" id="A0A6C0AR28"/>
<reference evidence="1" key="1">
    <citation type="journal article" date="2020" name="Nature">
        <title>Giant virus diversity and host interactions through global metagenomics.</title>
        <authorList>
            <person name="Schulz F."/>
            <person name="Roux S."/>
            <person name="Paez-Espino D."/>
            <person name="Jungbluth S."/>
            <person name="Walsh D.A."/>
            <person name="Denef V.J."/>
            <person name="McMahon K.D."/>
            <person name="Konstantinidis K.T."/>
            <person name="Eloe-Fadrosh E.A."/>
            <person name="Kyrpides N.C."/>
            <person name="Woyke T."/>
        </authorList>
    </citation>
    <scope>NUCLEOTIDE SEQUENCE</scope>
    <source>
        <strain evidence="1">GVMAG-S-1101165-79</strain>
    </source>
</reference>
<proteinExistence type="predicted"/>
<accession>A0A6C0AR28</accession>
<organism evidence="1">
    <name type="scientific">viral metagenome</name>
    <dbReference type="NCBI Taxonomy" id="1070528"/>
    <lineage>
        <taxon>unclassified sequences</taxon>
        <taxon>metagenomes</taxon>
        <taxon>organismal metagenomes</taxon>
    </lineage>
</organism>
<evidence type="ECO:0000313" key="1">
    <source>
        <dbReference type="EMBL" id="QHS81933.1"/>
    </source>
</evidence>
<sequence>MDNKYKKDFIQMKRERREKKRTSKRDITGEEVIFIFEKVLEGWKTIKIYNTLIQNNSNSAIDKKKTEKISTGNCKVYKSELSKERYEYYTTLREKVYEYNKTSNDK</sequence>
<dbReference type="EMBL" id="MN740762">
    <property type="protein sequence ID" value="QHS81933.1"/>
    <property type="molecule type" value="Genomic_DNA"/>
</dbReference>
<name>A0A6C0AR28_9ZZZZ</name>